<proteinExistence type="predicted"/>
<evidence type="ECO:0000313" key="3">
    <source>
        <dbReference type="Proteomes" id="UP001501183"/>
    </source>
</evidence>
<dbReference type="InterPro" id="IPR000595">
    <property type="entry name" value="cNMP-bd_dom"/>
</dbReference>
<dbReference type="Gene3D" id="2.60.120.10">
    <property type="entry name" value="Jelly Rolls"/>
    <property type="match status" value="1"/>
</dbReference>
<feature type="domain" description="Cyclic nucleotide-binding" evidence="1">
    <location>
        <begin position="11"/>
        <end position="80"/>
    </location>
</feature>
<dbReference type="InterPro" id="IPR014710">
    <property type="entry name" value="RmlC-like_jellyroll"/>
</dbReference>
<protein>
    <submittedName>
        <fullName evidence="2">Cyclic nucleotide-binding domain-containing protein</fullName>
    </submittedName>
</protein>
<dbReference type="SUPFAM" id="SSF51206">
    <property type="entry name" value="cAMP-binding domain-like"/>
    <property type="match status" value="1"/>
</dbReference>
<keyword evidence="3" id="KW-1185">Reference proteome</keyword>
<dbReference type="PROSITE" id="PS50042">
    <property type="entry name" value="CNMP_BINDING_3"/>
    <property type="match status" value="1"/>
</dbReference>
<name>A0ABP8PKH7_9NOCA</name>
<dbReference type="SMART" id="SM00100">
    <property type="entry name" value="cNMP"/>
    <property type="match status" value="1"/>
</dbReference>
<dbReference type="InterPro" id="IPR018490">
    <property type="entry name" value="cNMP-bd_dom_sf"/>
</dbReference>
<reference evidence="3" key="1">
    <citation type="journal article" date="2019" name="Int. J. Syst. Evol. Microbiol.">
        <title>The Global Catalogue of Microorganisms (GCM) 10K type strain sequencing project: providing services to taxonomists for standard genome sequencing and annotation.</title>
        <authorList>
            <consortium name="The Broad Institute Genomics Platform"/>
            <consortium name="The Broad Institute Genome Sequencing Center for Infectious Disease"/>
            <person name="Wu L."/>
            <person name="Ma J."/>
        </authorList>
    </citation>
    <scope>NUCLEOTIDE SEQUENCE [LARGE SCALE GENOMIC DNA]</scope>
    <source>
        <strain evidence="3">JCM 32206</strain>
    </source>
</reference>
<evidence type="ECO:0000259" key="1">
    <source>
        <dbReference type="PROSITE" id="PS50042"/>
    </source>
</evidence>
<sequence>MNSPASDLNLRVAGLDPQHVRVLLGLSRLVEFAAGEPVFREGDRAERLWVVQEGRVLLHTHVPGRGDVPIETLGVGDVLGWSWLTAPYRWHFAATALSVARAREIDAAALHESSAADPVFGYAVACALSGALVERLQATRARLLDLYGESETGPRGTNAAGW</sequence>
<gene>
    <name evidence="2" type="ORF">GCM10023094_48240</name>
</gene>
<dbReference type="CDD" id="cd00038">
    <property type="entry name" value="CAP_ED"/>
    <property type="match status" value="1"/>
</dbReference>
<accession>A0ABP8PKH7</accession>
<comment type="caution">
    <text evidence="2">The sequence shown here is derived from an EMBL/GenBank/DDBJ whole genome shotgun (WGS) entry which is preliminary data.</text>
</comment>
<dbReference type="Proteomes" id="UP001501183">
    <property type="component" value="Unassembled WGS sequence"/>
</dbReference>
<organism evidence="2 3">
    <name type="scientific">Rhodococcus olei</name>
    <dbReference type="NCBI Taxonomy" id="2161675"/>
    <lineage>
        <taxon>Bacteria</taxon>
        <taxon>Bacillati</taxon>
        <taxon>Actinomycetota</taxon>
        <taxon>Actinomycetes</taxon>
        <taxon>Mycobacteriales</taxon>
        <taxon>Nocardiaceae</taxon>
        <taxon>Rhodococcus</taxon>
    </lineage>
</organism>
<evidence type="ECO:0000313" key="2">
    <source>
        <dbReference type="EMBL" id="GAA4488412.1"/>
    </source>
</evidence>
<dbReference type="Pfam" id="PF00027">
    <property type="entry name" value="cNMP_binding"/>
    <property type="match status" value="1"/>
</dbReference>
<dbReference type="EMBL" id="BAABFB010000072">
    <property type="protein sequence ID" value="GAA4488412.1"/>
    <property type="molecule type" value="Genomic_DNA"/>
</dbReference>